<dbReference type="Proteomes" id="UP000321570">
    <property type="component" value="Unassembled WGS sequence"/>
</dbReference>
<name>A0A564Z444_HYMDI</name>
<sequence>MPILRRRSLLSRLSYRIRRCQNCNDNGYKLIQCNSMYRYDVRLNSTRRRSSRSATLQIETLT</sequence>
<reference evidence="1 2" key="1">
    <citation type="submission" date="2019-07" db="EMBL/GenBank/DDBJ databases">
        <authorList>
            <person name="Jastrzebski P J."/>
            <person name="Paukszto L."/>
            <person name="Jastrzebski P J."/>
        </authorList>
    </citation>
    <scope>NUCLEOTIDE SEQUENCE [LARGE SCALE GENOMIC DNA]</scope>
    <source>
        <strain evidence="1 2">WMS-il1</strain>
    </source>
</reference>
<organism evidence="1 2">
    <name type="scientific">Hymenolepis diminuta</name>
    <name type="common">Rat tapeworm</name>
    <dbReference type="NCBI Taxonomy" id="6216"/>
    <lineage>
        <taxon>Eukaryota</taxon>
        <taxon>Metazoa</taxon>
        <taxon>Spiralia</taxon>
        <taxon>Lophotrochozoa</taxon>
        <taxon>Platyhelminthes</taxon>
        <taxon>Cestoda</taxon>
        <taxon>Eucestoda</taxon>
        <taxon>Cyclophyllidea</taxon>
        <taxon>Hymenolepididae</taxon>
        <taxon>Hymenolepis</taxon>
    </lineage>
</organism>
<accession>A0A564Z444</accession>
<keyword evidence="2" id="KW-1185">Reference proteome</keyword>
<proteinExistence type="predicted"/>
<dbReference type="EMBL" id="CABIJS010000611">
    <property type="protein sequence ID" value="VUZ54220.1"/>
    <property type="molecule type" value="Genomic_DNA"/>
</dbReference>
<evidence type="ECO:0000313" key="1">
    <source>
        <dbReference type="EMBL" id="VUZ54220.1"/>
    </source>
</evidence>
<evidence type="ECO:0000313" key="2">
    <source>
        <dbReference type="Proteomes" id="UP000321570"/>
    </source>
</evidence>
<protein>
    <submittedName>
        <fullName evidence="1">Uncharacterized protein</fullName>
    </submittedName>
</protein>
<dbReference type="AlphaFoldDB" id="A0A564Z444"/>
<gene>
    <name evidence="1" type="ORF">WMSIL1_LOCUS12337</name>
</gene>